<protein>
    <submittedName>
        <fullName evidence="2">Uncharacterized protein</fullName>
    </submittedName>
</protein>
<dbReference type="RefSeq" id="WP_007921158.1">
    <property type="nucleotide sequence ID" value="NZ_ADVG01000004.1"/>
</dbReference>
<keyword evidence="1" id="KW-0812">Transmembrane</keyword>
<evidence type="ECO:0000256" key="1">
    <source>
        <dbReference type="SAM" id="Phobius"/>
    </source>
</evidence>
<gene>
    <name evidence="2" type="ORF">Krac_3629</name>
</gene>
<dbReference type="InParanoid" id="D6U2B1"/>
<keyword evidence="1" id="KW-1133">Transmembrane helix</keyword>
<accession>D6U2B1</accession>
<dbReference type="AlphaFoldDB" id="D6U2B1"/>
<dbReference type="EMBL" id="ADVG01000004">
    <property type="protein sequence ID" value="EFH82779.1"/>
    <property type="molecule type" value="Genomic_DNA"/>
</dbReference>
<evidence type="ECO:0000313" key="3">
    <source>
        <dbReference type="Proteomes" id="UP000004508"/>
    </source>
</evidence>
<dbReference type="Proteomes" id="UP000004508">
    <property type="component" value="Unassembled WGS sequence"/>
</dbReference>
<feature type="transmembrane region" description="Helical" evidence="1">
    <location>
        <begin position="58"/>
        <end position="77"/>
    </location>
</feature>
<name>D6U2B1_KTERA</name>
<dbReference type="InterPro" id="IPR048136">
    <property type="entry name" value="STM3941-like"/>
</dbReference>
<feature type="transmembrane region" description="Helical" evidence="1">
    <location>
        <begin position="28"/>
        <end position="46"/>
    </location>
</feature>
<dbReference type="NCBIfam" id="NF041635">
    <property type="entry name" value="STM3941_fam"/>
    <property type="match status" value="1"/>
</dbReference>
<evidence type="ECO:0000313" key="2">
    <source>
        <dbReference type="EMBL" id="EFH82779.1"/>
    </source>
</evidence>
<proteinExistence type="predicted"/>
<comment type="caution">
    <text evidence="2">The sequence shown here is derived from an EMBL/GenBank/DDBJ whole genome shotgun (WGS) entry which is preliminary data.</text>
</comment>
<sequence>MQVFQDEIVIPLITVQDQPTPKFIRSRLFWIALVFGIGFFSVRIFLRLAADTQEMMFDIWGLVFLLLMCGALLTQLIRKLRSHSSYLHINHKGIFTSRDSFLIRWAEIKALSPSTFMGSPFLMIVLWNREEVLSRSKVALNPFTRFTLFRYLNSSLPFGFSQRILPISIDELLTTIQERFATELREHSIAIGDWEHQASIDA</sequence>
<keyword evidence="1" id="KW-0472">Membrane</keyword>
<reference evidence="2 3" key="1">
    <citation type="journal article" date="2011" name="Stand. Genomic Sci.">
        <title>Non-contiguous finished genome sequence and contextual data of the filamentous soil bacterium Ktedonobacter racemifer type strain (SOSP1-21).</title>
        <authorList>
            <person name="Chang Y.J."/>
            <person name="Land M."/>
            <person name="Hauser L."/>
            <person name="Chertkov O."/>
            <person name="Del Rio T.G."/>
            <person name="Nolan M."/>
            <person name="Copeland A."/>
            <person name="Tice H."/>
            <person name="Cheng J.F."/>
            <person name="Lucas S."/>
            <person name="Han C."/>
            <person name="Goodwin L."/>
            <person name="Pitluck S."/>
            <person name="Ivanova N."/>
            <person name="Ovchinikova G."/>
            <person name="Pati A."/>
            <person name="Chen A."/>
            <person name="Palaniappan K."/>
            <person name="Mavromatis K."/>
            <person name="Liolios K."/>
            <person name="Brettin T."/>
            <person name="Fiebig A."/>
            <person name="Rohde M."/>
            <person name="Abt B."/>
            <person name="Goker M."/>
            <person name="Detter J.C."/>
            <person name="Woyke T."/>
            <person name="Bristow J."/>
            <person name="Eisen J.A."/>
            <person name="Markowitz V."/>
            <person name="Hugenholtz P."/>
            <person name="Kyrpides N.C."/>
            <person name="Klenk H.P."/>
            <person name="Lapidus A."/>
        </authorList>
    </citation>
    <scope>NUCLEOTIDE SEQUENCE [LARGE SCALE GENOMIC DNA]</scope>
    <source>
        <strain evidence="3">DSM 44963</strain>
    </source>
</reference>
<keyword evidence="3" id="KW-1185">Reference proteome</keyword>
<organism evidence="2 3">
    <name type="scientific">Ktedonobacter racemifer DSM 44963</name>
    <dbReference type="NCBI Taxonomy" id="485913"/>
    <lineage>
        <taxon>Bacteria</taxon>
        <taxon>Bacillati</taxon>
        <taxon>Chloroflexota</taxon>
        <taxon>Ktedonobacteria</taxon>
        <taxon>Ktedonobacterales</taxon>
        <taxon>Ktedonobacteraceae</taxon>
        <taxon>Ktedonobacter</taxon>
    </lineage>
</organism>